<proteinExistence type="predicted"/>
<dbReference type="Proteomes" id="UP001162131">
    <property type="component" value="Unassembled WGS sequence"/>
</dbReference>
<organism evidence="2 3">
    <name type="scientific">Blepharisma stoltei</name>
    <dbReference type="NCBI Taxonomy" id="1481888"/>
    <lineage>
        <taxon>Eukaryota</taxon>
        <taxon>Sar</taxon>
        <taxon>Alveolata</taxon>
        <taxon>Ciliophora</taxon>
        <taxon>Postciliodesmatophora</taxon>
        <taxon>Heterotrichea</taxon>
        <taxon>Heterotrichida</taxon>
        <taxon>Blepharismidae</taxon>
        <taxon>Blepharisma</taxon>
    </lineage>
</organism>
<protein>
    <submittedName>
        <fullName evidence="2">Uncharacterized protein</fullName>
    </submittedName>
</protein>
<feature type="region of interest" description="Disordered" evidence="1">
    <location>
        <begin position="134"/>
        <end position="173"/>
    </location>
</feature>
<reference evidence="2" key="1">
    <citation type="submission" date="2021-09" db="EMBL/GenBank/DDBJ databases">
        <authorList>
            <consortium name="AG Swart"/>
            <person name="Singh M."/>
            <person name="Singh A."/>
            <person name="Seah K."/>
            <person name="Emmerich C."/>
        </authorList>
    </citation>
    <scope>NUCLEOTIDE SEQUENCE</scope>
    <source>
        <strain evidence="2">ATCC30299</strain>
    </source>
</reference>
<comment type="caution">
    <text evidence="2">The sequence shown here is derived from an EMBL/GenBank/DDBJ whole genome shotgun (WGS) entry which is preliminary data.</text>
</comment>
<accession>A0AAU9K2N4</accession>
<feature type="region of interest" description="Disordered" evidence="1">
    <location>
        <begin position="87"/>
        <end position="119"/>
    </location>
</feature>
<dbReference type="EMBL" id="CAJZBQ010000053">
    <property type="protein sequence ID" value="CAG9331992.1"/>
    <property type="molecule type" value="Genomic_DNA"/>
</dbReference>
<evidence type="ECO:0000313" key="2">
    <source>
        <dbReference type="EMBL" id="CAG9331992.1"/>
    </source>
</evidence>
<sequence length="353" mass="40403">MLESLSGNLAIKDFLYLYPRSQWARCCELLMVIGISAIQNRYSGFVSVSELETISHGSPLPLAAQMPGIKAQLKGMIEEIDNYNNDPAEKEFKRSSSVNNLKNKRPPRSSVNKEIPGPILMESTPKFRCLDEVFSKPKGKDSSRSKENSNRSPLKTIKPSTMQQPKGTPHRKVPKYLQNVDSKIRCDVKKDIQKFFNPDKKLLSEFQWISDEEIQRNPSPTLESITSREDTNFPNKKPLFEDTFTYTETDENQSPGPKIKKKLPEQDFSSEVIQLADEFLNNPLISHLSRRESQKSSPIKPLKTEEIMPQIPFGDYSDSFDGTSKRIKTDRMPSRSYNPSLGNSLYKENYFNY</sequence>
<feature type="region of interest" description="Disordered" evidence="1">
    <location>
        <begin position="311"/>
        <end position="340"/>
    </location>
</feature>
<feature type="compositionally biased region" description="Basic and acidic residues" evidence="1">
    <location>
        <begin position="323"/>
        <end position="333"/>
    </location>
</feature>
<evidence type="ECO:0000256" key="1">
    <source>
        <dbReference type="SAM" id="MobiDB-lite"/>
    </source>
</evidence>
<evidence type="ECO:0000313" key="3">
    <source>
        <dbReference type="Proteomes" id="UP001162131"/>
    </source>
</evidence>
<dbReference type="AlphaFoldDB" id="A0AAU9K2N4"/>
<name>A0AAU9K2N4_9CILI</name>
<feature type="compositionally biased region" description="Polar residues" evidence="1">
    <location>
        <begin position="150"/>
        <end position="166"/>
    </location>
</feature>
<feature type="region of interest" description="Disordered" evidence="1">
    <location>
        <begin position="219"/>
        <end position="238"/>
    </location>
</feature>
<feature type="compositionally biased region" description="Basic and acidic residues" evidence="1">
    <location>
        <begin position="134"/>
        <end position="149"/>
    </location>
</feature>
<gene>
    <name evidence="2" type="ORF">BSTOLATCC_MIC54046</name>
</gene>
<keyword evidence="3" id="KW-1185">Reference proteome</keyword>